<feature type="non-terminal residue" evidence="3">
    <location>
        <position position="1"/>
    </location>
</feature>
<feature type="repeat" description="NHL" evidence="2">
    <location>
        <begin position="37"/>
        <end position="74"/>
    </location>
</feature>
<evidence type="ECO:0008006" key="5">
    <source>
        <dbReference type="Google" id="ProtNLM"/>
    </source>
</evidence>
<dbReference type="EMBL" id="CAJOBP010026346">
    <property type="protein sequence ID" value="CAF4612813.1"/>
    <property type="molecule type" value="Genomic_DNA"/>
</dbReference>
<evidence type="ECO:0000256" key="2">
    <source>
        <dbReference type="PROSITE-ProRule" id="PRU00504"/>
    </source>
</evidence>
<keyword evidence="4" id="KW-1185">Reference proteome</keyword>
<accession>A0A821CXX6</accession>
<reference evidence="3" key="1">
    <citation type="submission" date="2021-02" db="EMBL/GenBank/DDBJ databases">
        <authorList>
            <person name="Nowell W R."/>
        </authorList>
    </citation>
    <scope>NUCLEOTIDE SEQUENCE</scope>
</reference>
<dbReference type="Proteomes" id="UP000663873">
    <property type="component" value="Unassembled WGS sequence"/>
</dbReference>
<name>A0A821CXX6_9BILA</name>
<dbReference type="PROSITE" id="PS51125">
    <property type="entry name" value="NHL"/>
    <property type="match status" value="1"/>
</dbReference>
<dbReference type="SUPFAM" id="SSF101898">
    <property type="entry name" value="NHL repeat"/>
    <property type="match status" value="1"/>
</dbReference>
<gene>
    <name evidence="3" type="ORF">UJA718_LOCUS31589</name>
</gene>
<organism evidence="3 4">
    <name type="scientific">Rotaria socialis</name>
    <dbReference type="NCBI Taxonomy" id="392032"/>
    <lineage>
        <taxon>Eukaryota</taxon>
        <taxon>Metazoa</taxon>
        <taxon>Spiralia</taxon>
        <taxon>Gnathifera</taxon>
        <taxon>Rotifera</taxon>
        <taxon>Eurotatoria</taxon>
        <taxon>Bdelloidea</taxon>
        <taxon>Philodinida</taxon>
        <taxon>Philodinidae</taxon>
        <taxon>Rotaria</taxon>
    </lineage>
</organism>
<keyword evidence="1" id="KW-0677">Repeat</keyword>
<comment type="caution">
    <text evidence="3">The sequence shown here is derived from an EMBL/GenBank/DDBJ whole genome shotgun (WGS) entry which is preliminary data.</text>
</comment>
<evidence type="ECO:0000313" key="3">
    <source>
        <dbReference type="EMBL" id="CAF4612813.1"/>
    </source>
</evidence>
<proteinExistence type="predicted"/>
<sequence length="77" mass="8438">VVDQSGTVYVVDQGNNRIMAWKKGATEGSIVIGGNGKGGAPNQFSCPWGLSLDRHGNFYVIDKYNYRVQKFILNSNS</sequence>
<dbReference type="Gene3D" id="2.120.10.30">
    <property type="entry name" value="TolB, C-terminal domain"/>
    <property type="match status" value="1"/>
</dbReference>
<dbReference type="InterPro" id="IPR001258">
    <property type="entry name" value="NHL_repeat"/>
</dbReference>
<evidence type="ECO:0000256" key="1">
    <source>
        <dbReference type="ARBA" id="ARBA00022737"/>
    </source>
</evidence>
<dbReference type="AlphaFoldDB" id="A0A821CXX6"/>
<dbReference type="InterPro" id="IPR011042">
    <property type="entry name" value="6-blade_b-propeller_TolB-like"/>
</dbReference>
<evidence type="ECO:0000313" key="4">
    <source>
        <dbReference type="Proteomes" id="UP000663873"/>
    </source>
</evidence>
<protein>
    <recommendedName>
        <fullName evidence="5">6-bladed beta-propeller</fullName>
    </recommendedName>
</protein>
<dbReference type="Pfam" id="PF01436">
    <property type="entry name" value="NHL"/>
    <property type="match status" value="1"/>
</dbReference>